<sequence length="346" mass="37865">MKDPVTLCTGMTYDRSSIEKWLDEGNLTCPATNQLLGSTVVTPNHTLRRLIQDWCVLNQSNGVERIPTPKLPARLEDVKAMVEDLKYGINVHETVKRLRGLARESDKNKRLVVESGAVQELVSLIVLPANDCQSPKREWVEFKEDILATIVLISSADVTRASYNASSKQMACLCWFLKNGQIEAKVNAAVVLESIASSSDLKGSIADLEGVIETMVQLLREKFYPKAVKASLRCLLTLCATRRNRIRLVEAGGVAALVEFLPGAETRGTLERALRILELLASCAEGREAISDHALAIPVLLKLVLRASGASIEHAVVVLYMLSEYSVNASDVRKSIVQTAATGDPQ</sequence>
<dbReference type="EMBL" id="LVLJ01002926">
    <property type="protein sequence ID" value="OAE23117.1"/>
    <property type="molecule type" value="Genomic_DNA"/>
</dbReference>
<dbReference type="GO" id="GO:0061630">
    <property type="term" value="F:ubiquitin protein ligase activity"/>
    <property type="evidence" value="ECO:0007669"/>
    <property type="project" value="UniProtKB-EC"/>
</dbReference>
<dbReference type="SUPFAM" id="SSF48371">
    <property type="entry name" value="ARM repeat"/>
    <property type="match status" value="1"/>
</dbReference>
<feature type="domain" description="U-box" evidence="6">
    <location>
        <begin position="1"/>
        <end position="61"/>
    </location>
</feature>
<evidence type="ECO:0000256" key="1">
    <source>
        <dbReference type="ARBA" id="ARBA00000900"/>
    </source>
</evidence>
<keyword evidence="8" id="KW-1185">Reference proteome</keyword>
<evidence type="ECO:0000259" key="6">
    <source>
        <dbReference type="PROSITE" id="PS51698"/>
    </source>
</evidence>
<dbReference type="InterPro" id="IPR058678">
    <property type="entry name" value="ARM_PUB"/>
</dbReference>
<dbReference type="InterPro" id="IPR045185">
    <property type="entry name" value="PUB22/23/24-like"/>
</dbReference>
<dbReference type="InterPro" id="IPR011989">
    <property type="entry name" value="ARM-like"/>
</dbReference>
<comment type="caution">
    <text evidence="7">The sequence shown here is derived from an EMBL/GenBank/DDBJ whole genome shotgun (WGS) entry which is preliminary data.</text>
</comment>
<dbReference type="SUPFAM" id="SSF57850">
    <property type="entry name" value="RING/U-box"/>
    <property type="match status" value="1"/>
</dbReference>
<dbReference type="EC" id="2.3.2.27" evidence="3"/>
<dbReference type="InterPro" id="IPR016024">
    <property type="entry name" value="ARM-type_fold"/>
</dbReference>
<evidence type="ECO:0000256" key="5">
    <source>
        <dbReference type="PROSITE-ProRule" id="PRU00259"/>
    </source>
</evidence>
<dbReference type="InterPro" id="IPR000225">
    <property type="entry name" value="Armadillo"/>
</dbReference>
<dbReference type="SMART" id="SM00185">
    <property type="entry name" value="ARM"/>
    <property type="match status" value="3"/>
</dbReference>
<reference evidence="7" key="1">
    <citation type="submission" date="2016-03" db="EMBL/GenBank/DDBJ databases">
        <title>Mechanisms controlling the formation of the plant cell surface in tip-growing cells are functionally conserved among land plants.</title>
        <authorList>
            <person name="Honkanen S."/>
            <person name="Jones V.A."/>
            <person name="Morieri G."/>
            <person name="Champion C."/>
            <person name="Hetherington A.J."/>
            <person name="Kelly S."/>
            <person name="Saint-Marcoux D."/>
            <person name="Proust H."/>
            <person name="Prescott H."/>
            <person name="Dolan L."/>
        </authorList>
    </citation>
    <scope>NUCLEOTIDE SEQUENCE [LARGE SCALE GENOMIC DNA]</scope>
    <source>
        <tissue evidence="7">Whole gametophyte</tissue>
    </source>
</reference>
<dbReference type="PROSITE" id="PS50176">
    <property type="entry name" value="ARM_REPEAT"/>
    <property type="match status" value="1"/>
</dbReference>
<comment type="pathway">
    <text evidence="2">Protein modification; protein ubiquitination.</text>
</comment>
<protein>
    <recommendedName>
        <fullName evidence="3">RING-type E3 ubiquitin transferase</fullName>
        <ecNumber evidence="3">2.3.2.27</ecNumber>
    </recommendedName>
</protein>
<dbReference type="AlphaFoldDB" id="A0A176VR20"/>
<keyword evidence="4" id="KW-0833">Ubl conjugation pathway</keyword>
<accession>A0A176VR20</accession>
<dbReference type="SMART" id="SM00504">
    <property type="entry name" value="Ubox"/>
    <property type="match status" value="1"/>
</dbReference>
<dbReference type="InterPro" id="IPR003613">
    <property type="entry name" value="Ubox_domain"/>
</dbReference>
<name>A0A176VR20_MARPO</name>
<feature type="repeat" description="ARM" evidence="5">
    <location>
        <begin position="210"/>
        <end position="253"/>
    </location>
</feature>
<evidence type="ECO:0000313" key="8">
    <source>
        <dbReference type="Proteomes" id="UP000077202"/>
    </source>
</evidence>
<organism evidence="7 8">
    <name type="scientific">Marchantia polymorpha subsp. ruderalis</name>
    <dbReference type="NCBI Taxonomy" id="1480154"/>
    <lineage>
        <taxon>Eukaryota</taxon>
        <taxon>Viridiplantae</taxon>
        <taxon>Streptophyta</taxon>
        <taxon>Embryophyta</taxon>
        <taxon>Marchantiophyta</taxon>
        <taxon>Marchantiopsida</taxon>
        <taxon>Marchantiidae</taxon>
        <taxon>Marchantiales</taxon>
        <taxon>Marchantiaceae</taxon>
        <taxon>Marchantia</taxon>
    </lineage>
</organism>
<dbReference type="GO" id="GO:0016567">
    <property type="term" value="P:protein ubiquitination"/>
    <property type="evidence" value="ECO:0007669"/>
    <property type="project" value="UniProtKB-UniPathway"/>
</dbReference>
<dbReference type="UniPathway" id="UPA00143"/>
<dbReference type="InterPro" id="IPR013083">
    <property type="entry name" value="Znf_RING/FYVE/PHD"/>
</dbReference>
<dbReference type="PANTHER" id="PTHR22849">
    <property type="entry name" value="WDSAM1 PROTEIN"/>
    <property type="match status" value="1"/>
</dbReference>
<evidence type="ECO:0000256" key="2">
    <source>
        <dbReference type="ARBA" id="ARBA00004906"/>
    </source>
</evidence>
<dbReference type="PANTHER" id="PTHR22849:SF163">
    <property type="entry name" value="U-BOX DOMAIN-CONTAINING PROTEIN"/>
    <property type="match status" value="1"/>
</dbReference>
<dbReference type="PROSITE" id="PS51698">
    <property type="entry name" value="U_BOX"/>
    <property type="match status" value="1"/>
</dbReference>
<evidence type="ECO:0000313" key="7">
    <source>
        <dbReference type="EMBL" id="OAE23117.1"/>
    </source>
</evidence>
<evidence type="ECO:0000256" key="4">
    <source>
        <dbReference type="ARBA" id="ARBA00022786"/>
    </source>
</evidence>
<dbReference type="Pfam" id="PF25598">
    <property type="entry name" value="ARM_PUB"/>
    <property type="match status" value="1"/>
</dbReference>
<evidence type="ECO:0000256" key="3">
    <source>
        <dbReference type="ARBA" id="ARBA00012483"/>
    </source>
</evidence>
<dbReference type="CDD" id="cd16664">
    <property type="entry name" value="RING-Ubox_PUB"/>
    <property type="match status" value="1"/>
</dbReference>
<gene>
    <name evidence="7" type="ORF">AXG93_3986s1020</name>
</gene>
<dbReference type="Gene3D" id="3.30.40.10">
    <property type="entry name" value="Zinc/RING finger domain, C3HC4 (zinc finger)"/>
    <property type="match status" value="1"/>
</dbReference>
<dbReference type="Gene3D" id="1.25.10.10">
    <property type="entry name" value="Leucine-rich Repeat Variant"/>
    <property type="match status" value="1"/>
</dbReference>
<proteinExistence type="predicted"/>
<dbReference type="InterPro" id="IPR045210">
    <property type="entry name" value="RING-Ubox_PUB"/>
</dbReference>
<dbReference type="Proteomes" id="UP000077202">
    <property type="component" value="Unassembled WGS sequence"/>
</dbReference>
<dbReference type="Pfam" id="PF04564">
    <property type="entry name" value="U-box"/>
    <property type="match status" value="1"/>
</dbReference>
<comment type="catalytic activity">
    <reaction evidence="1">
        <text>S-ubiquitinyl-[E2 ubiquitin-conjugating enzyme]-L-cysteine + [acceptor protein]-L-lysine = [E2 ubiquitin-conjugating enzyme]-L-cysteine + N(6)-ubiquitinyl-[acceptor protein]-L-lysine.</text>
        <dbReference type="EC" id="2.3.2.27"/>
    </reaction>
</comment>